<evidence type="ECO:0000256" key="15">
    <source>
        <dbReference type="SAM" id="MobiDB-lite"/>
    </source>
</evidence>
<dbReference type="InterPro" id="IPR002921">
    <property type="entry name" value="Fungal_lipase-type"/>
</dbReference>
<comment type="catalytic activity">
    <reaction evidence="13">
        <text>a 1,2-diacyl-sn-glycerol + H2O = a 2-acylglycerol + a fatty acid + H(+)</text>
        <dbReference type="Rhea" id="RHEA:33275"/>
        <dbReference type="ChEBI" id="CHEBI:15377"/>
        <dbReference type="ChEBI" id="CHEBI:15378"/>
        <dbReference type="ChEBI" id="CHEBI:17389"/>
        <dbReference type="ChEBI" id="CHEBI:17815"/>
        <dbReference type="ChEBI" id="CHEBI:28868"/>
        <dbReference type="EC" id="3.1.1.116"/>
    </reaction>
    <physiologicalReaction direction="left-to-right" evidence="13">
        <dbReference type="Rhea" id="RHEA:33276"/>
    </physiologicalReaction>
</comment>
<dbReference type="GO" id="GO:0019369">
    <property type="term" value="P:arachidonate metabolic process"/>
    <property type="evidence" value="ECO:0007669"/>
    <property type="project" value="TreeGrafter"/>
</dbReference>
<evidence type="ECO:0000259" key="16">
    <source>
        <dbReference type="Pfam" id="PF01764"/>
    </source>
</evidence>
<dbReference type="GO" id="GO:0005886">
    <property type="term" value="C:plasma membrane"/>
    <property type="evidence" value="ECO:0007669"/>
    <property type="project" value="UniProtKB-SubCell"/>
</dbReference>
<keyword evidence="12" id="KW-0472">Membrane</keyword>
<dbReference type="InterPro" id="IPR029058">
    <property type="entry name" value="AB_hydrolase_fold"/>
</dbReference>
<dbReference type="Gene3D" id="3.40.50.1820">
    <property type="entry name" value="alpha/beta hydrolase"/>
    <property type="match status" value="1"/>
</dbReference>
<evidence type="ECO:0000256" key="8">
    <source>
        <dbReference type="ARBA" id="ARBA00022837"/>
    </source>
</evidence>
<keyword evidence="18" id="KW-1185">Reference proteome</keyword>
<evidence type="ECO:0000313" key="17">
    <source>
        <dbReference type="EMBL" id="KXS22549.1"/>
    </source>
</evidence>
<keyword evidence="10" id="KW-1133">Transmembrane helix</keyword>
<feature type="domain" description="Fungal lipase-type" evidence="16">
    <location>
        <begin position="403"/>
        <end position="568"/>
    </location>
</feature>
<protein>
    <recommendedName>
        <fullName evidence="14">sn-1-specific diacylglycerol lipase</fullName>
        <ecNumber evidence="14">3.1.1.116</ecNumber>
    </recommendedName>
</protein>
<keyword evidence="8" id="KW-0106">Calcium</keyword>
<proteinExistence type="predicted"/>
<keyword evidence="11" id="KW-0443">Lipid metabolism</keyword>
<evidence type="ECO:0000256" key="4">
    <source>
        <dbReference type="ARBA" id="ARBA00022553"/>
    </source>
</evidence>
<keyword evidence="6" id="KW-0479">Metal-binding</keyword>
<evidence type="ECO:0000256" key="10">
    <source>
        <dbReference type="ARBA" id="ARBA00022989"/>
    </source>
</evidence>
<gene>
    <name evidence="17" type="ORF">M427DRAFT_130204</name>
</gene>
<dbReference type="EC" id="3.1.1.116" evidence="14"/>
<name>A0A139B0P7_GONPJ</name>
<evidence type="ECO:0000256" key="3">
    <source>
        <dbReference type="ARBA" id="ARBA00022475"/>
    </source>
</evidence>
<evidence type="ECO:0000256" key="11">
    <source>
        <dbReference type="ARBA" id="ARBA00023098"/>
    </source>
</evidence>
<sequence length="708" mass="77222">MLEDGDDRTLDEVETIDLETVGVQSTTPETPFINPVSSILRFAHSIAHTSITLAELSTSMGIEASEAALKAIDHLVTSRILESSSSSPGFTMSHTGVFRLLVRFMDMLDEVQQWTRDYPNTTLLQKITALRAYLAIQAASRDLRYPWDMPGARRVNLLDLRRIEWFRTHPDPTTESTSNHAAFGTSQPAPPVHFHPTHFSDSDGYNLLEGEIGTSENSAPPNSTPAATPSGSITSSHQQPCDYLQLVHRAMTMSYAAYGKHAHTFFEFWDRAGWDFGWGSGTSRSATGNEPWRDSFLAGSVEALVGADSLRQQHTLQPPNEVKEDAASVPAEVAGAVDIAEHMVHDESVEGEEVTDGAGSFPEQTGLSPPDLQSPNEQNTNHPLAYHPTFLLLVDHQTRCIFLVLRGTMSPHDVLVDLNARAVPFEHPSLPALPLPPSRFETRESSGTPYMCHEGMLDAARAIAQPDGVVLRELAKAMEKWEDYHVVVCGHSLGAGIATLVATILADPAKGVTLSHQPIPADRPISCLAFASPCVTSLQLSAILRGDSTSPFVTSIMVGLDPIPRLCVVSVRDIKRRVGELCLDATLGADALARSGGSLGGDEQKCFLETLNDIKTRATERAHVGSEDEPEWGSVSLYPAGRTLWLRHNVSDDDVRGSGDTWSVFDVVNLEAICSEMELGRDAMWEHMPHTYANALRQIASRNSEATE</sequence>
<keyword evidence="7 17" id="KW-0378">Hydrolase</keyword>
<dbReference type="GO" id="GO:0046872">
    <property type="term" value="F:metal ion binding"/>
    <property type="evidence" value="ECO:0007669"/>
    <property type="project" value="UniProtKB-KW"/>
</dbReference>
<accession>A0A139B0P7</accession>
<reference evidence="17 18" key="1">
    <citation type="journal article" date="2015" name="Genome Biol. Evol.">
        <title>Phylogenomic analyses indicate that early fungi evolved digesting cell walls of algal ancestors of land plants.</title>
        <authorList>
            <person name="Chang Y."/>
            <person name="Wang S."/>
            <person name="Sekimoto S."/>
            <person name="Aerts A.L."/>
            <person name="Choi C."/>
            <person name="Clum A."/>
            <person name="LaButti K.M."/>
            <person name="Lindquist E.A."/>
            <person name="Yee Ngan C."/>
            <person name="Ohm R.A."/>
            <person name="Salamov A.A."/>
            <person name="Grigoriev I.V."/>
            <person name="Spatafora J.W."/>
            <person name="Berbee M.L."/>
        </authorList>
    </citation>
    <scope>NUCLEOTIDE SEQUENCE [LARGE SCALE GENOMIC DNA]</scope>
    <source>
        <strain evidence="17 18">JEL478</strain>
    </source>
</reference>
<dbReference type="AlphaFoldDB" id="A0A139B0P7"/>
<dbReference type="SUPFAM" id="SSF53474">
    <property type="entry name" value="alpha/beta-Hydrolases"/>
    <property type="match status" value="1"/>
</dbReference>
<dbReference type="OrthoDB" id="438440at2759"/>
<dbReference type="Proteomes" id="UP000070544">
    <property type="component" value="Unassembled WGS sequence"/>
</dbReference>
<dbReference type="PANTHER" id="PTHR45792">
    <property type="entry name" value="DIACYLGLYCEROL LIPASE HOMOLOG-RELATED"/>
    <property type="match status" value="1"/>
</dbReference>
<keyword evidence="3" id="KW-1003">Cell membrane</keyword>
<feature type="region of interest" description="Disordered" evidence="15">
    <location>
        <begin position="205"/>
        <end position="237"/>
    </location>
</feature>
<evidence type="ECO:0000256" key="2">
    <source>
        <dbReference type="ARBA" id="ARBA00004651"/>
    </source>
</evidence>
<dbReference type="GO" id="GO:0016298">
    <property type="term" value="F:lipase activity"/>
    <property type="evidence" value="ECO:0007669"/>
    <property type="project" value="TreeGrafter"/>
</dbReference>
<evidence type="ECO:0000256" key="6">
    <source>
        <dbReference type="ARBA" id="ARBA00022723"/>
    </source>
</evidence>
<dbReference type="InterPro" id="IPR052214">
    <property type="entry name" value="DAG_Lipase-Related"/>
</dbReference>
<evidence type="ECO:0000256" key="7">
    <source>
        <dbReference type="ARBA" id="ARBA00022801"/>
    </source>
</evidence>
<dbReference type="EMBL" id="KQ965731">
    <property type="protein sequence ID" value="KXS22549.1"/>
    <property type="molecule type" value="Genomic_DNA"/>
</dbReference>
<feature type="compositionally biased region" description="Low complexity" evidence="15">
    <location>
        <begin position="214"/>
        <end position="230"/>
    </location>
</feature>
<organism evidence="17 18">
    <name type="scientific">Gonapodya prolifera (strain JEL478)</name>
    <name type="common">Monoblepharis prolifera</name>
    <dbReference type="NCBI Taxonomy" id="1344416"/>
    <lineage>
        <taxon>Eukaryota</taxon>
        <taxon>Fungi</taxon>
        <taxon>Fungi incertae sedis</taxon>
        <taxon>Chytridiomycota</taxon>
        <taxon>Chytridiomycota incertae sedis</taxon>
        <taxon>Monoblepharidomycetes</taxon>
        <taxon>Monoblepharidales</taxon>
        <taxon>Gonapodyaceae</taxon>
        <taxon>Gonapodya</taxon>
    </lineage>
</organism>
<evidence type="ECO:0000256" key="12">
    <source>
        <dbReference type="ARBA" id="ARBA00023136"/>
    </source>
</evidence>
<evidence type="ECO:0000256" key="5">
    <source>
        <dbReference type="ARBA" id="ARBA00022692"/>
    </source>
</evidence>
<keyword evidence="4" id="KW-0597">Phosphoprotein</keyword>
<keyword evidence="9" id="KW-0442">Lipid degradation</keyword>
<evidence type="ECO:0000256" key="14">
    <source>
        <dbReference type="ARBA" id="ARBA00026104"/>
    </source>
</evidence>
<comment type="subcellular location">
    <subcellularLocation>
        <location evidence="2">Cell membrane</location>
        <topology evidence="2">Multi-pass membrane protein</topology>
    </subcellularLocation>
</comment>
<evidence type="ECO:0000256" key="13">
    <source>
        <dbReference type="ARBA" id="ARBA00024531"/>
    </source>
</evidence>
<feature type="compositionally biased region" description="Polar residues" evidence="15">
    <location>
        <begin position="362"/>
        <end position="381"/>
    </location>
</feature>
<dbReference type="PANTHER" id="PTHR45792:SF8">
    <property type="entry name" value="DIACYLGLYCEROL LIPASE-ALPHA"/>
    <property type="match status" value="1"/>
</dbReference>
<dbReference type="CDD" id="cd00519">
    <property type="entry name" value="Lipase_3"/>
    <property type="match status" value="1"/>
</dbReference>
<dbReference type="Pfam" id="PF01764">
    <property type="entry name" value="Lipase_3"/>
    <property type="match status" value="1"/>
</dbReference>
<evidence type="ECO:0000256" key="1">
    <source>
        <dbReference type="ARBA" id="ARBA00001913"/>
    </source>
</evidence>
<evidence type="ECO:0000256" key="9">
    <source>
        <dbReference type="ARBA" id="ARBA00022963"/>
    </source>
</evidence>
<dbReference type="GO" id="GO:0046340">
    <property type="term" value="P:diacylglycerol catabolic process"/>
    <property type="evidence" value="ECO:0007669"/>
    <property type="project" value="TreeGrafter"/>
</dbReference>
<comment type="cofactor">
    <cofactor evidence="1">
        <name>Ca(2+)</name>
        <dbReference type="ChEBI" id="CHEBI:29108"/>
    </cofactor>
</comment>
<evidence type="ECO:0000313" key="18">
    <source>
        <dbReference type="Proteomes" id="UP000070544"/>
    </source>
</evidence>
<feature type="region of interest" description="Disordered" evidence="15">
    <location>
        <begin position="348"/>
        <end position="381"/>
    </location>
</feature>
<keyword evidence="5" id="KW-0812">Transmembrane</keyword>